<feature type="domain" description="Bacterial sugar transferase" evidence="8">
    <location>
        <begin position="41"/>
        <end position="224"/>
    </location>
</feature>
<dbReference type="Pfam" id="PF02397">
    <property type="entry name" value="Bac_transf"/>
    <property type="match status" value="1"/>
</dbReference>
<evidence type="ECO:0000313" key="9">
    <source>
        <dbReference type="EMBL" id="GAB1251735.1"/>
    </source>
</evidence>
<dbReference type="Proteomes" id="UP001628220">
    <property type="component" value="Unassembled WGS sequence"/>
</dbReference>
<comment type="subcellular location">
    <subcellularLocation>
        <location evidence="1">Membrane</location>
        <topology evidence="1">Multi-pass membrane protein</topology>
    </subcellularLocation>
</comment>
<keyword evidence="4 7" id="KW-0812">Transmembrane</keyword>
<evidence type="ECO:0000256" key="4">
    <source>
        <dbReference type="ARBA" id="ARBA00022692"/>
    </source>
</evidence>
<organism evidence="9 10">
    <name type="scientific">Porphyromonas miyakawae</name>
    <dbReference type="NCBI Taxonomy" id="3137470"/>
    <lineage>
        <taxon>Bacteria</taxon>
        <taxon>Pseudomonadati</taxon>
        <taxon>Bacteroidota</taxon>
        <taxon>Bacteroidia</taxon>
        <taxon>Bacteroidales</taxon>
        <taxon>Porphyromonadaceae</taxon>
        <taxon>Porphyromonas</taxon>
    </lineage>
</organism>
<evidence type="ECO:0000256" key="2">
    <source>
        <dbReference type="ARBA" id="ARBA00006464"/>
    </source>
</evidence>
<keyword evidence="5 7" id="KW-1133">Transmembrane helix</keyword>
<gene>
    <name evidence="9" type="ORF">Tsumi_08390</name>
</gene>
<dbReference type="InterPro" id="IPR003362">
    <property type="entry name" value="Bact_transf"/>
</dbReference>
<evidence type="ECO:0000256" key="6">
    <source>
        <dbReference type="ARBA" id="ARBA00023136"/>
    </source>
</evidence>
<keyword evidence="10" id="KW-1185">Reference proteome</keyword>
<name>A0ABQ0E1Z4_9PORP</name>
<accession>A0ABQ0E1Z4</accession>
<comment type="caution">
    <text evidence="9">The sequence shown here is derived from an EMBL/GenBank/DDBJ whole genome shotgun (WGS) entry which is preliminary data.</text>
</comment>
<comment type="similarity">
    <text evidence="2">Belongs to the bacterial sugar transferase family.</text>
</comment>
<evidence type="ECO:0000256" key="5">
    <source>
        <dbReference type="ARBA" id="ARBA00022989"/>
    </source>
</evidence>
<keyword evidence="3" id="KW-0808">Transferase</keyword>
<reference evidence="9 10" key="1">
    <citation type="journal article" date="2025" name="Int. J. Syst. Evol. Microbiol.">
        <title>Desulfovibrio falkowii sp. nov., Porphyromonas miyakawae sp. nov., Mediterraneibacter flintii sp. nov. and Owariibacterium komagatae gen. nov., sp. nov., isolated from human faeces.</title>
        <authorList>
            <person name="Hamaguchi T."/>
            <person name="Ohara M."/>
            <person name="Hisatomi A."/>
            <person name="Sekiguchi K."/>
            <person name="Takeda J.I."/>
            <person name="Ueyama J."/>
            <person name="Ito M."/>
            <person name="Nishiwaki H."/>
            <person name="Ogi T."/>
            <person name="Hirayama M."/>
            <person name="Ohkuma M."/>
            <person name="Sakamoto M."/>
            <person name="Ohno K."/>
        </authorList>
    </citation>
    <scope>NUCLEOTIDE SEQUENCE [LARGE SCALE GENOMIC DNA]</scope>
    <source>
        <strain evidence="9 10">13CB11C</strain>
    </source>
</reference>
<dbReference type="NCBIfam" id="TIGR03025">
    <property type="entry name" value="EPS_sugtrans"/>
    <property type="match status" value="1"/>
</dbReference>
<evidence type="ECO:0000259" key="8">
    <source>
        <dbReference type="Pfam" id="PF02397"/>
    </source>
</evidence>
<dbReference type="EMBL" id="BAAFSF010000001">
    <property type="protein sequence ID" value="GAB1251735.1"/>
    <property type="molecule type" value="Genomic_DNA"/>
</dbReference>
<evidence type="ECO:0000256" key="1">
    <source>
        <dbReference type="ARBA" id="ARBA00004141"/>
    </source>
</evidence>
<evidence type="ECO:0000313" key="10">
    <source>
        <dbReference type="Proteomes" id="UP001628220"/>
    </source>
</evidence>
<keyword evidence="6 7" id="KW-0472">Membrane</keyword>
<proteinExistence type="inferred from homology"/>
<evidence type="ECO:0000256" key="7">
    <source>
        <dbReference type="SAM" id="Phobius"/>
    </source>
</evidence>
<dbReference type="InterPro" id="IPR017475">
    <property type="entry name" value="EPS_sugar_tfrase"/>
</dbReference>
<protein>
    <recommendedName>
        <fullName evidence="8">Bacterial sugar transferase domain-containing protein</fullName>
    </recommendedName>
</protein>
<dbReference type="PANTHER" id="PTHR30576">
    <property type="entry name" value="COLANIC BIOSYNTHESIS UDP-GLUCOSE LIPID CARRIER TRANSFERASE"/>
    <property type="match status" value="1"/>
</dbReference>
<sequence length="228" mass="26470">MYITLESVALSHLSYVPNTALSEPLVEVTATRMSEMEKNIKWTFDKIASILALILLSPLFLVIAIAVRCSSPGNIFYTQERIGKRGKPFRIIKFRTMYEGSEANGPQLSNDNDPRITPIGRTLRRYRLDEIPQFYNVLRGDMSFVGPRPERAYYINQLFDKAPYYYLLHNVLPGITSWGMVQYGYASTPNEMLERLQYDWLYYQNMSLRLDLEILLNTIWVLFKGKGK</sequence>
<feature type="transmembrane region" description="Helical" evidence="7">
    <location>
        <begin position="47"/>
        <end position="67"/>
    </location>
</feature>
<evidence type="ECO:0000256" key="3">
    <source>
        <dbReference type="ARBA" id="ARBA00022679"/>
    </source>
</evidence>
<dbReference type="PANTHER" id="PTHR30576:SF0">
    <property type="entry name" value="UNDECAPRENYL-PHOSPHATE N-ACETYLGALACTOSAMINYL 1-PHOSPHATE TRANSFERASE-RELATED"/>
    <property type="match status" value="1"/>
</dbReference>